<feature type="signal peptide" evidence="1">
    <location>
        <begin position="1"/>
        <end position="21"/>
    </location>
</feature>
<protein>
    <recommendedName>
        <fullName evidence="2">TonB C-terminal domain-containing protein</fullName>
    </recommendedName>
</protein>
<dbReference type="OrthoDB" id="883427at2"/>
<dbReference type="SUPFAM" id="SSF74653">
    <property type="entry name" value="TolA/TonB C-terminal domain"/>
    <property type="match status" value="1"/>
</dbReference>
<name>A0A4Z0MEM9_9BACT</name>
<keyword evidence="4" id="KW-1185">Reference proteome</keyword>
<comment type="caution">
    <text evidence="3">The sequence shown here is derived from an EMBL/GenBank/DDBJ whole genome shotgun (WGS) entry which is preliminary data.</text>
</comment>
<dbReference type="InterPro" id="IPR037682">
    <property type="entry name" value="TonB_C"/>
</dbReference>
<dbReference type="RefSeq" id="WP_135532664.1">
    <property type="nucleotide sequence ID" value="NZ_SRKZ01000007.1"/>
</dbReference>
<evidence type="ECO:0000313" key="3">
    <source>
        <dbReference type="EMBL" id="TGD77991.1"/>
    </source>
</evidence>
<dbReference type="GO" id="GO:0055085">
    <property type="term" value="P:transmembrane transport"/>
    <property type="evidence" value="ECO:0007669"/>
    <property type="project" value="InterPro"/>
</dbReference>
<dbReference type="GO" id="GO:0031992">
    <property type="term" value="F:energy transducer activity"/>
    <property type="evidence" value="ECO:0007669"/>
    <property type="project" value="TreeGrafter"/>
</dbReference>
<keyword evidence="1" id="KW-0732">Signal</keyword>
<dbReference type="Gene3D" id="3.30.1150.10">
    <property type="match status" value="1"/>
</dbReference>
<dbReference type="GO" id="GO:0098797">
    <property type="term" value="C:plasma membrane protein complex"/>
    <property type="evidence" value="ECO:0007669"/>
    <property type="project" value="TreeGrafter"/>
</dbReference>
<dbReference type="Proteomes" id="UP000298284">
    <property type="component" value="Unassembled WGS sequence"/>
</dbReference>
<gene>
    <name evidence="3" type="ORF">EU557_22145</name>
</gene>
<organism evidence="3 4">
    <name type="scientific">Hymenobacter wooponensis</name>
    <dbReference type="NCBI Taxonomy" id="1525360"/>
    <lineage>
        <taxon>Bacteria</taxon>
        <taxon>Pseudomonadati</taxon>
        <taxon>Bacteroidota</taxon>
        <taxon>Cytophagia</taxon>
        <taxon>Cytophagales</taxon>
        <taxon>Hymenobacteraceae</taxon>
        <taxon>Hymenobacter</taxon>
    </lineage>
</organism>
<dbReference type="Pfam" id="PF03544">
    <property type="entry name" value="TonB_C"/>
    <property type="match status" value="1"/>
</dbReference>
<dbReference type="PANTHER" id="PTHR33446:SF2">
    <property type="entry name" value="PROTEIN TONB"/>
    <property type="match status" value="1"/>
</dbReference>
<dbReference type="AlphaFoldDB" id="A0A4Z0MEM9"/>
<accession>A0A4Z0MEM9</accession>
<proteinExistence type="predicted"/>
<evidence type="ECO:0000313" key="4">
    <source>
        <dbReference type="Proteomes" id="UP000298284"/>
    </source>
</evidence>
<feature type="domain" description="TonB C-terminal" evidence="2">
    <location>
        <begin position="105"/>
        <end position="167"/>
    </location>
</feature>
<feature type="chain" id="PRO_5021352404" description="TonB C-terminal domain-containing protein" evidence="1">
    <location>
        <begin position="22"/>
        <end position="170"/>
    </location>
</feature>
<dbReference type="EMBL" id="SRKZ01000007">
    <property type="protein sequence ID" value="TGD77991.1"/>
    <property type="molecule type" value="Genomic_DNA"/>
</dbReference>
<dbReference type="PANTHER" id="PTHR33446">
    <property type="entry name" value="PROTEIN TONB-RELATED"/>
    <property type="match status" value="1"/>
</dbReference>
<reference evidence="3 4" key="1">
    <citation type="submission" date="2019-04" db="EMBL/GenBank/DDBJ databases">
        <authorList>
            <person name="Feng G."/>
            <person name="Zhang J."/>
            <person name="Zhu H."/>
        </authorList>
    </citation>
    <scope>NUCLEOTIDE SEQUENCE [LARGE SCALE GENOMIC DNA]</scope>
    <source>
        <strain evidence="3 4">JCM 19491</strain>
    </source>
</reference>
<evidence type="ECO:0000256" key="1">
    <source>
        <dbReference type="SAM" id="SignalP"/>
    </source>
</evidence>
<evidence type="ECO:0000259" key="2">
    <source>
        <dbReference type="Pfam" id="PF03544"/>
    </source>
</evidence>
<dbReference type="InterPro" id="IPR051045">
    <property type="entry name" value="TonB-dependent_transducer"/>
</dbReference>
<sequence length="170" mass="17877">MSTMRCVAILSCLLLSTGAAAQNSYNWWDAHKPAPVTTPPRPKSTTSAAPKLTESKQEVILPDSAALTTGGYVYAEQVPVFPGGQAALAKAIQKTLKWPSGPKQHVRVFVHFTVLPSGDITDVWVAPGRGISDAYDAAAVACVSRLPKFSPGQKNGKPVAVATTVPVDLP</sequence>